<dbReference type="InterPro" id="IPR029068">
    <property type="entry name" value="Glyas_Bleomycin-R_OHBP_Dase"/>
</dbReference>
<dbReference type="Pfam" id="PF13669">
    <property type="entry name" value="Glyoxalase_4"/>
    <property type="match status" value="1"/>
</dbReference>
<dbReference type="GO" id="GO:0046872">
    <property type="term" value="F:metal ion binding"/>
    <property type="evidence" value="ECO:0007669"/>
    <property type="project" value="UniProtKB-KW"/>
</dbReference>
<evidence type="ECO:0000313" key="3">
    <source>
        <dbReference type="EMBL" id="OHT04553.1"/>
    </source>
</evidence>
<dbReference type="RefSeq" id="XP_068357689.1">
    <property type="nucleotide sequence ID" value="XM_068505861.1"/>
</dbReference>
<dbReference type="EMBL" id="MLAK01000789">
    <property type="protein sequence ID" value="OHT04553.1"/>
    <property type="molecule type" value="Genomic_DNA"/>
</dbReference>
<feature type="domain" description="VOC" evidence="2">
    <location>
        <begin position="9"/>
        <end position="137"/>
    </location>
</feature>
<dbReference type="InterPro" id="IPR037523">
    <property type="entry name" value="VOC_core"/>
</dbReference>
<accession>A0A1J4JZG6</accession>
<dbReference type="Proteomes" id="UP000179807">
    <property type="component" value="Unassembled WGS sequence"/>
</dbReference>
<keyword evidence="4" id="KW-1185">Reference proteome</keyword>
<reference evidence="3" key="1">
    <citation type="submission" date="2016-10" db="EMBL/GenBank/DDBJ databases">
        <authorList>
            <person name="Benchimol M."/>
            <person name="Almeida L.G."/>
            <person name="Vasconcelos A.T."/>
            <person name="Perreira-Neves A."/>
            <person name="Rosa I.A."/>
            <person name="Tasca T."/>
            <person name="Bogo M.R."/>
            <person name="de Souza W."/>
        </authorList>
    </citation>
    <scope>NUCLEOTIDE SEQUENCE [LARGE SCALE GENOMIC DNA]</scope>
    <source>
        <strain evidence="3">K</strain>
    </source>
</reference>
<dbReference type="AlphaFoldDB" id="A0A1J4JZG6"/>
<keyword evidence="1" id="KW-0479">Metal-binding</keyword>
<dbReference type="SUPFAM" id="SSF54593">
    <property type="entry name" value="Glyoxalase/Bleomycin resistance protein/Dihydroxybiphenyl dioxygenase"/>
    <property type="match status" value="1"/>
</dbReference>
<dbReference type="VEuPathDB" id="TrichDB:TRFO_27935"/>
<dbReference type="GO" id="GO:0004493">
    <property type="term" value="F:methylmalonyl-CoA epimerase activity"/>
    <property type="evidence" value="ECO:0007669"/>
    <property type="project" value="TreeGrafter"/>
</dbReference>
<dbReference type="Gene3D" id="3.10.180.10">
    <property type="entry name" value="2,3-Dihydroxybiphenyl 1,2-Dioxygenase, domain 1"/>
    <property type="match status" value="1"/>
</dbReference>
<proteinExistence type="predicted"/>
<protein>
    <submittedName>
        <fullName evidence="3">Methylmalonyl-CoA epimerase, mitochondrial</fullName>
    </submittedName>
</protein>
<comment type="caution">
    <text evidence="3">The sequence shown here is derived from an EMBL/GenBank/DDBJ whole genome shotgun (WGS) entry which is preliminary data.</text>
</comment>
<dbReference type="GeneID" id="94840565"/>
<dbReference type="PANTHER" id="PTHR43048">
    <property type="entry name" value="METHYLMALONYL-COA EPIMERASE"/>
    <property type="match status" value="1"/>
</dbReference>
<dbReference type="InterPro" id="IPR051785">
    <property type="entry name" value="MMCE/EMCE_epimerase"/>
</dbReference>
<dbReference type="PANTHER" id="PTHR43048:SF3">
    <property type="entry name" value="METHYLMALONYL-COA EPIMERASE, MITOCHONDRIAL"/>
    <property type="match status" value="1"/>
</dbReference>
<sequence>MSEGPIVQSFNHVGLVVPSIKEARHYWTDILGVPTTEPQELAKGLLICFAVMENAKIEIIEPLDPECPHAQWLKDHPKGGLHHFCLNTQKLEPAVERLAKQGVTTDMTDPLVLTTGERVIFFNEDTTMGATTELYETEK</sequence>
<organism evidence="3 4">
    <name type="scientific">Tritrichomonas foetus</name>
    <dbReference type="NCBI Taxonomy" id="1144522"/>
    <lineage>
        <taxon>Eukaryota</taxon>
        <taxon>Metamonada</taxon>
        <taxon>Parabasalia</taxon>
        <taxon>Tritrichomonadida</taxon>
        <taxon>Tritrichomonadidae</taxon>
        <taxon>Tritrichomonas</taxon>
    </lineage>
</organism>
<name>A0A1J4JZG6_9EUKA</name>
<dbReference type="OrthoDB" id="16820at2759"/>
<dbReference type="GO" id="GO:0005739">
    <property type="term" value="C:mitochondrion"/>
    <property type="evidence" value="ECO:0007669"/>
    <property type="project" value="TreeGrafter"/>
</dbReference>
<dbReference type="GO" id="GO:0046491">
    <property type="term" value="P:L-methylmalonyl-CoA metabolic process"/>
    <property type="evidence" value="ECO:0007669"/>
    <property type="project" value="TreeGrafter"/>
</dbReference>
<gene>
    <name evidence="3" type="primary">mcee</name>
    <name evidence="3" type="ORF">TRFO_27935</name>
</gene>
<evidence type="ECO:0000256" key="1">
    <source>
        <dbReference type="ARBA" id="ARBA00022723"/>
    </source>
</evidence>
<evidence type="ECO:0000313" key="4">
    <source>
        <dbReference type="Proteomes" id="UP000179807"/>
    </source>
</evidence>
<evidence type="ECO:0000259" key="2">
    <source>
        <dbReference type="PROSITE" id="PS51819"/>
    </source>
</evidence>
<dbReference type="PROSITE" id="PS51819">
    <property type="entry name" value="VOC"/>
    <property type="match status" value="1"/>
</dbReference>